<organism evidence="2">
    <name type="scientific">Prunus dulcis</name>
    <name type="common">Almond</name>
    <name type="synonym">Amygdalus dulcis</name>
    <dbReference type="NCBI Taxonomy" id="3755"/>
    <lineage>
        <taxon>Eukaryota</taxon>
        <taxon>Viridiplantae</taxon>
        <taxon>Streptophyta</taxon>
        <taxon>Embryophyta</taxon>
        <taxon>Tracheophyta</taxon>
        <taxon>Spermatophyta</taxon>
        <taxon>Magnoliopsida</taxon>
        <taxon>eudicotyledons</taxon>
        <taxon>Gunneridae</taxon>
        <taxon>Pentapetalae</taxon>
        <taxon>rosids</taxon>
        <taxon>fabids</taxon>
        <taxon>Rosales</taxon>
        <taxon>Rosaceae</taxon>
        <taxon>Amygdaloideae</taxon>
        <taxon>Amygdaleae</taxon>
        <taxon>Prunus</taxon>
    </lineage>
</organism>
<gene>
    <name evidence="2" type="ORF">Prudu_016510</name>
</gene>
<protein>
    <submittedName>
        <fullName evidence="2">Uncharacterized protein</fullName>
    </submittedName>
</protein>
<name>A0A4Y1RLL4_PRUDU</name>
<accession>A0A4Y1RLL4</accession>
<dbReference type="EMBL" id="AP019302">
    <property type="protein sequence ID" value="BBH05191.1"/>
    <property type="molecule type" value="Genomic_DNA"/>
</dbReference>
<evidence type="ECO:0000313" key="2">
    <source>
        <dbReference type="EMBL" id="BBH05191.1"/>
    </source>
</evidence>
<feature type="region of interest" description="Disordered" evidence="1">
    <location>
        <begin position="1"/>
        <end position="37"/>
    </location>
</feature>
<sequence length="66" mass="7441">MARLDDTKSTRTANWQDSGDRSQPDPQSWLSRSGLPETREANVKCTDKLKTNWMSVDIVISEGNIC</sequence>
<dbReference type="AlphaFoldDB" id="A0A4Y1RLL4"/>
<proteinExistence type="predicted"/>
<reference evidence="2" key="1">
    <citation type="journal article" date="2019" name="Science">
        <title>Mutation of a bHLH transcription factor allowed almond domestication.</title>
        <authorList>
            <person name="Sanchez-Perez R."/>
            <person name="Pavan S."/>
            <person name="Mazzeo R."/>
            <person name="Moldovan C."/>
            <person name="Aiese Cigliano R."/>
            <person name="Del Cueto J."/>
            <person name="Ricciardi F."/>
            <person name="Lotti C."/>
            <person name="Ricciardi L."/>
            <person name="Dicenta F."/>
            <person name="Lopez-Marques R.L."/>
            <person name="Lindberg Moller B."/>
        </authorList>
    </citation>
    <scope>NUCLEOTIDE SEQUENCE</scope>
</reference>
<evidence type="ECO:0000256" key="1">
    <source>
        <dbReference type="SAM" id="MobiDB-lite"/>
    </source>
</evidence>